<gene>
    <name evidence="1" type="ORF">PC117_g23505</name>
</gene>
<reference evidence="1" key="1">
    <citation type="submission" date="2018-10" db="EMBL/GenBank/DDBJ databases">
        <title>Effector identification in a new, highly contiguous assembly of the strawberry crown rot pathogen Phytophthora cactorum.</title>
        <authorList>
            <person name="Armitage A.D."/>
            <person name="Nellist C.F."/>
            <person name="Bates H."/>
            <person name="Vickerstaff R.J."/>
            <person name="Harrison R.J."/>
        </authorList>
    </citation>
    <scope>NUCLEOTIDE SEQUENCE</scope>
    <source>
        <strain evidence="1">4040</strain>
    </source>
</reference>
<dbReference type="EMBL" id="RCMK01001434">
    <property type="protein sequence ID" value="KAG2894358.1"/>
    <property type="molecule type" value="Genomic_DNA"/>
</dbReference>
<organism evidence="1 2">
    <name type="scientific">Phytophthora cactorum</name>
    <dbReference type="NCBI Taxonomy" id="29920"/>
    <lineage>
        <taxon>Eukaryota</taxon>
        <taxon>Sar</taxon>
        <taxon>Stramenopiles</taxon>
        <taxon>Oomycota</taxon>
        <taxon>Peronosporomycetes</taxon>
        <taxon>Peronosporales</taxon>
        <taxon>Peronosporaceae</taxon>
        <taxon>Phytophthora</taxon>
    </lineage>
</organism>
<name>A0A8T1B3U7_9STRA</name>
<protein>
    <submittedName>
        <fullName evidence="1">Uncharacterized protein</fullName>
    </submittedName>
</protein>
<sequence>MPSRNLAHFNIRLYLPATGAFPITSPDIRQSGVPMLTRDLNQCSPF</sequence>
<comment type="caution">
    <text evidence="1">The sequence shown here is derived from an EMBL/GenBank/DDBJ whole genome shotgun (WGS) entry which is preliminary data.</text>
</comment>
<proteinExistence type="predicted"/>
<accession>A0A8T1B3U7</accession>
<evidence type="ECO:0000313" key="1">
    <source>
        <dbReference type="EMBL" id="KAG2894358.1"/>
    </source>
</evidence>
<dbReference type="Proteomes" id="UP000736787">
    <property type="component" value="Unassembled WGS sequence"/>
</dbReference>
<evidence type="ECO:0000313" key="2">
    <source>
        <dbReference type="Proteomes" id="UP000736787"/>
    </source>
</evidence>
<dbReference type="AlphaFoldDB" id="A0A8T1B3U7"/>